<comment type="similarity">
    <text evidence="5">Belongs to the FMN-dependent alpha-hydroxy acid dehydrogenase family.</text>
</comment>
<proteinExistence type="inferred from homology"/>
<evidence type="ECO:0000313" key="11">
    <source>
        <dbReference type="EMBL" id="RDW17643.1"/>
    </source>
</evidence>
<gene>
    <name evidence="11" type="ORF">CWR48_13155</name>
</gene>
<feature type="binding site" evidence="9">
    <location>
        <position position="135"/>
    </location>
    <ligand>
        <name>glyoxylate</name>
        <dbReference type="ChEBI" id="CHEBI:36655"/>
    </ligand>
</feature>
<dbReference type="InterPro" id="IPR012133">
    <property type="entry name" value="Alpha-hydoxy_acid_DH_FMN"/>
</dbReference>
<evidence type="ECO:0000259" key="10">
    <source>
        <dbReference type="PROSITE" id="PS51349"/>
    </source>
</evidence>
<accession>A0A3D8PNG8</accession>
<dbReference type="CDD" id="cd02809">
    <property type="entry name" value="alpha_hydroxyacid_oxid_FMN"/>
    <property type="match status" value="1"/>
</dbReference>
<evidence type="ECO:0000256" key="7">
    <source>
        <dbReference type="ARBA" id="ARBA00048754"/>
    </source>
</evidence>
<feature type="binding site" evidence="9">
    <location>
        <begin position="339"/>
        <end position="340"/>
    </location>
    <ligand>
        <name>FMN</name>
        <dbReference type="ChEBI" id="CHEBI:58210"/>
    </ligand>
</feature>
<feature type="binding site" evidence="9">
    <location>
        <begin position="316"/>
        <end position="320"/>
    </location>
    <ligand>
        <name>FMN</name>
        <dbReference type="ChEBI" id="CHEBI:58210"/>
    </ligand>
</feature>
<dbReference type="OrthoDB" id="9770452at2"/>
<evidence type="ECO:0000256" key="9">
    <source>
        <dbReference type="PIRSR" id="PIRSR000138-2"/>
    </source>
</evidence>
<dbReference type="PANTHER" id="PTHR10578">
    <property type="entry name" value="S -2-HYDROXY-ACID OXIDASE-RELATED"/>
    <property type="match status" value="1"/>
</dbReference>
<feature type="binding site" evidence="9">
    <location>
        <position position="261"/>
    </location>
    <ligand>
        <name>FMN</name>
        <dbReference type="ChEBI" id="CHEBI:58210"/>
    </ligand>
</feature>
<dbReference type="NCBIfam" id="TIGR03966">
    <property type="entry name" value="actino_HemFlav"/>
    <property type="match status" value="1"/>
</dbReference>
<dbReference type="EMBL" id="PIOC01000019">
    <property type="protein sequence ID" value="RDW17643.1"/>
    <property type="molecule type" value="Genomic_DNA"/>
</dbReference>
<evidence type="ECO:0000256" key="2">
    <source>
        <dbReference type="ARBA" id="ARBA00022630"/>
    </source>
</evidence>
<name>A0A3D8PNG8_9BACI</name>
<dbReference type="InterPro" id="IPR037396">
    <property type="entry name" value="FMN_HAD"/>
</dbReference>
<protein>
    <recommendedName>
        <fullName evidence="6">L-lactate oxidase</fullName>
    </recommendedName>
</protein>
<dbReference type="AlphaFoldDB" id="A0A3D8PNG8"/>
<comment type="catalytic activity">
    <reaction evidence="7">
        <text>(S)-lactate + O2 = pyruvate + H2O2</text>
        <dbReference type="Rhea" id="RHEA:55868"/>
        <dbReference type="ChEBI" id="CHEBI:15361"/>
        <dbReference type="ChEBI" id="CHEBI:15379"/>
        <dbReference type="ChEBI" id="CHEBI:16240"/>
        <dbReference type="ChEBI" id="CHEBI:16651"/>
    </reaction>
    <physiologicalReaction direction="left-to-right" evidence="7">
        <dbReference type="Rhea" id="RHEA:55869"/>
    </physiologicalReaction>
</comment>
<comment type="caution">
    <text evidence="11">The sequence shown here is derived from an EMBL/GenBank/DDBJ whole genome shotgun (WGS) entry which is preliminary data.</text>
</comment>
<keyword evidence="3 9" id="KW-0288">FMN</keyword>
<evidence type="ECO:0000256" key="1">
    <source>
        <dbReference type="ARBA" id="ARBA00001917"/>
    </source>
</evidence>
<organism evidence="11 12">
    <name type="scientific">Oceanobacillus arenosus</name>
    <dbReference type="NCBI Taxonomy" id="1229153"/>
    <lineage>
        <taxon>Bacteria</taxon>
        <taxon>Bacillati</taxon>
        <taxon>Bacillota</taxon>
        <taxon>Bacilli</taxon>
        <taxon>Bacillales</taxon>
        <taxon>Bacillaceae</taxon>
        <taxon>Oceanobacillus</taxon>
    </lineage>
</organism>
<keyword evidence="12" id="KW-1185">Reference proteome</keyword>
<dbReference type="PIRSF" id="PIRSF000138">
    <property type="entry name" value="Al-hdrx_acd_dh"/>
    <property type="match status" value="1"/>
</dbReference>
<evidence type="ECO:0000313" key="12">
    <source>
        <dbReference type="Proteomes" id="UP000257143"/>
    </source>
</evidence>
<feature type="domain" description="FMN hydroxy acid dehydrogenase" evidence="10">
    <location>
        <begin position="1"/>
        <end position="390"/>
    </location>
</feature>
<dbReference type="Gene3D" id="3.20.20.70">
    <property type="entry name" value="Aldolase class I"/>
    <property type="match status" value="1"/>
</dbReference>
<sequence length="395" mass="42386">MARRPIESIADAQRRAKRRIPGPIYKALISGNEKGVTIRDNVDAFSDIGWRPLVARETYEEQPLDRDLSSTALGMDLSVPFMIGPAGAQAVDPRAEVAVAAAAKTVGTAIGLSSFATKPIEEVVAANPNALYQLYWTGSKDDILWRMERAKAAGAKGLIITLDATGGGLGRRDWDSPPVPAKIDLEALIRFAPMALSRPGWLARFLFGGGIPDLAVPNSANGPGENPPFSTIYAELMQTQVPTWDDVKWLREEWGGKFVVKGIFRSDEARRAIDIGADAIVVSNHGGNNLDSTYASIRVLPAIAKAIGDQAEVWFDGGIRRGMDVAKALALGADTVLLGRAWLWGLAAGGEKGVLDVLRMLEDGLHFALVGLGHRSINELSPDDIVAPEGFFIQS</sequence>
<dbReference type="Pfam" id="PF01070">
    <property type="entry name" value="FMN_dh"/>
    <property type="match status" value="1"/>
</dbReference>
<feature type="binding site" evidence="9">
    <location>
        <position position="285"/>
    </location>
    <ligand>
        <name>glyoxylate</name>
        <dbReference type="ChEBI" id="CHEBI:36655"/>
    </ligand>
</feature>
<feature type="binding site" evidence="9">
    <location>
        <begin position="85"/>
        <end position="87"/>
    </location>
    <ligand>
        <name>FMN</name>
        <dbReference type="ChEBI" id="CHEBI:58210"/>
    </ligand>
</feature>
<evidence type="ECO:0000256" key="6">
    <source>
        <dbReference type="ARBA" id="ARBA00029513"/>
    </source>
</evidence>
<dbReference type="SUPFAM" id="SSF51395">
    <property type="entry name" value="FMN-linked oxidoreductases"/>
    <property type="match status" value="1"/>
</dbReference>
<reference evidence="12" key="1">
    <citation type="submission" date="2017-11" db="EMBL/GenBank/DDBJ databases">
        <authorList>
            <person name="Zhu W."/>
        </authorList>
    </citation>
    <scope>NUCLEOTIDE SEQUENCE [LARGE SCALE GENOMIC DNA]</scope>
    <source>
        <strain evidence="12">CAU 1183</strain>
    </source>
</reference>
<keyword evidence="4" id="KW-0560">Oxidoreductase</keyword>
<feature type="binding site" evidence="9">
    <location>
        <position position="113"/>
    </location>
    <ligand>
        <name>FMN</name>
        <dbReference type="ChEBI" id="CHEBI:58210"/>
    </ligand>
</feature>
<evidence type="ECO:0000256" key="8">
    <source>
        <dbReference type="PIRSR" id="PIRSR000138-1"/>
    </source>
</evidence>
<evidence type="ECO:0000256" key="3">
    <source>
        <dbReference type="ARBA" id="ARBA00022643"/>
    </source>
</evidence>
<dbReference type="PANTHER" id="PTHR10578:SF107">
    <property type="entry name" value="2-HYDROXYACID OXIDASE 1"/>
    <property type="match status" value="1"/>
</dbReference>
<dbReference type="InterPro" id="IPR000262">
    <property type="entry name" value="FMN-dep_DH"/>
</dbReference>
<evidence type="ECO:0000256" key="4">
    <source>
        <dbReference type="ARBA" id="ARBA00023002"/>
    </source>
</evidence>
<feature type="binding site" evidence="9">
    <location>
        <position position="161"/>
    </location>
    <ligand>
        <name>FMN</name>
        <dbReference type="ChEBI" id="CHEBI:58210"/>
    </ligand>
</feature>
<dbReference type="SMR" id="A0A3D8PNG8"/>
<dbReference type="Proteomes" id="UP000257143">
    <property type="component" value="Unassembled WGS sequence"/>
</dbReference>
<feature type="active site" description="Proton acceptor" evidence="8">
    <location>
        <position position="285"/>
    </location>
</feature>
<dbReference type="PROSITE" id="PS51349">
    <property type="entry name" value="FMN_HYDROXY_ACID_DH_2"/>
    <property type="match status" value="1"/>
</dbReference>
<evidence type="ECO:0000256" key="5">
    <source>
        <dbReference type="ARBA" id="ARBA00024042"/>
    </source>
</evidence>
<dbReference type="RefSeq" id="WP_115773890.1">
    <property type="nucleotide sequence ID" value="NZ_PIOC01000019.1"/>
</dbReference>
<dbReference type="GO" id="GO:0016491">
    <property type="term" value="F:oxidoreductase activity"/>
    <property type="evidence" value="ECO:0007669"/>
    <property type="project" value="UniProtKB-KW"/>
</dbReference>
<feature type="binding site" evidence="9">
    <location>
        <position position="133"/>
    </location>
    <ligand>
        <name>FMN</name>
        <dbReference type="ChEBI" id="CHEBI:58210"/>
    </ligand>
</feature>
<dbReference type="InterPro" id="IPR023989">
    <property type="entry name" value="MftD"/>
</dbReference>
<dbReference type="GO" id="GO:0010181">
    <property type="term" value="F:FMN binding"/>
    <property type="evidence" value="ECO:0007669"/>
    <property type="project" value="InterPro"/>
</dbReference>
<keyword evidence="2 9" id="KW-0285">Flavoprotein</keyword>
<dbReference type="InterPro" id="IPR013785">
    <property type="entry name" value="Aldolase_TIM"/>
</dbReference>
<comment type="cofactor">
    <cofactor evidence="1">
        <name>FMN</name>
        <dbReference type="ChEBI" id="CHEBI:58210"/>
    </cofactor>
</comment>
<feature type="binding site" evidence="9">
    <location>
        <position position="283"/>
    </location>
    <ligand>
        <name>FMN</name>
        <dbReference type="ChEBI" id="CHEBI:58210"/>
    </ligand>
</feature>